<dbReference type="KEGG" id="smr:Smar_0099"/>
<keyword evidence="1" id="KW-0472">Membrane</keyword>
<keyword evidence="1" id="KW-1133">Transmembrane helix</keyword>
<accession>A3DKQ2</accession>
<dbReference type="GeneID" id="4906726"/>
<organism evidence="2 3">
    <name type="scientific">Staphylothermus marinus (strain ATCC 43588 / DSM 3639 / JCM 9404 / F1)</name>
    <dbReference type="NCBI Taxonomy" id="399550"/>
    <lineage>
        <taxon>Archaea</taxon>
        <taxon>Thermoproteota</taxon>
        <taxon>Thermoprotei</taxon>
        <taxon>Desulfurococcales</taxon>
        <taxon>Desulfurococcaceae</taxon>
        <taxon>Staphylothermus</taxon>
    </lineage>
</organism>
<dbReference type="OrthoDB" id="378489at2157"/>
<reference evidence="2 3" key="2">
    <citation type="journal article" date="2009" name="Stand. Genomic Sci.">
        <title>Complete genome sequence of Staphylothermus marinus Stetter and Fiala 1986 type strain F1.</title>
        <authorList>
            <person name="Anderson I.J."/>
            <person name="Sun H."/>
            <person name="Lapidus A."/>
            <person name="Copeland A."/>
            <person name="Glavina Del Rio T."/>
            <person name="Tice H."/>
            <person name="Dalin E."/>
            <person name="Lucas S."/>
            <person name="Barry K."/>
            <person name="Land M."/>
            <person name="Richardson P."/>
            <person name="Huber H."/>
            <person name="Kyrpides N.C."/>
        </authorList>
    </citation>
    <scope>NUCLEOTIDE SEQUENCE [LARGE SCALE GENOMIC DNA]</scope>
    <source>
        <strain evidence="3">ATCC 43588 / DSM 3639 / JCM 9404 / F1</strain>
    </source>
</reference>
<evidence type="ECO:0000313" key="2">
    <source>
        <dbReference type="EMBL" id="ABN69212.1"/>
    </source>
</evidence>
<dbReference type="eggNOG" id="arCOG06986">
    <property type="taxonomic scope" value="Archaea"/>
</dbReference>
<protein>
    <submittedName>
        <fullName evidence="2">Uncharacterized protein</fullName>
    </submittedName>
</protein>
<proteinExistence type="predicted"/>
<keyword evidence="3" id="KW-1185">Reference proteome</keyword>
<dbReference type="HOGENOM" id="CLU_822877_0_0_2"/>
<gene>
    <name evidence="2" type="ordered locus">Smar_0099</name>
</gene>
<dbReference type="RefSeq" id="WP_011838403.1">
    <property type="nucleotide sequence ID" value="NC_009033.1"/>
</dbReference>
<dbReference type="Proteomes" id="UP000000254">
    <property type="component" value="Chromosome"/>
</dbReference>
<reference evidence="3" key="1">
    <citation type="journal article" date="2009" name="BMC Genomics">
        <title>The complete genome sequence of Staphylothermus marinus reveals differences in sulfur metabolism among heterotrophic Crenarchaeota.</title>
        <authorList>
            <person name="Anderson I.J."/>
            <person name="Dharmarajan L."/>
            <person name="Rodriguez J."/>
            <person name="Hooper S."/>
            <person name="Porat I."/>
            <person name="Ulrich L.E."/>
            <person name="Elkins J.G."/>
            <person name="Mavromatis K."/>
            <person name="Sun H."/>
            <person name="Land M."/>
            <person name="Lapidus A."/>
            <person name="Lucas S."/>
            <person name="Barry K."/>
            <person name="Huber H."/>
            <person name="Zhulin I.B."/>
            <person name="Whitman W.B."/>
            <person name="Mukhopadhyay B."/>
            <person name="Woese C."/>
            <person name="Bristow J."/>
            <person name="Kyrpides N."/>
        </authorList>
    </citation>
    <scope>NUCLEOTIDE SEQUENCE [LARGE SCALE GENOMIC DNA]</scope>
    <source>
        <strain evidence="3">ATCC 43588 / DSM 3639 / JCM 9404 / F1</strain>
    </source>
</reference>
<feature type="transmembrane region" description="Helical" evidence="1">
    <location>
        <begin position="20"/>
        <end position="39"/>
    </location>
</feature>
<dbReference type="EMBL" id="CP000575">
    <property type="protein sequence ID" value="ABN69212.1"/>
    <property type="molecule type" value="Genomic_DNA"/>
</dbReference>
<keyword evidence="1" id="KW-0812">Transmembrane</keyword>
<dbReference type="STRING" id="399550.Smar_0099"/>
<dbReference type="AlphaFoldDB" id="A3DKQ2"/>
<evidence type="ECO:0000256" key="1">
    <source>
        <dbReference type="SAM" id="Phobius"/>
    </source>
</evidence>
<evidence type="ECO:0000313" key="3">
    <source>
        <dbReference type="Proteomes" id="UP000000254"/>
    </source>
</evidence>
<sequence>MSEFRIAYKRKRKEIGGKALIYFPIIIVFSAIFLMVMAMFEYITYLIPLIAVPIIGLGAKELETNIGRRRVRKIMERVMKTIELVNQDHIKLNKTVKHSLGYIVIEEKSIRSSGSNHRNIYRKFEVIKTGKSNEILLNRNFLNKYTIMVDKLGNGYVKLPAILFQDKSIHNGLLVLVPNSTLFKPFENTFKIKLVSGDELYLYTKINRDVLNGKLIYTTRHKSLAAKLILTGKIENTKLFDKLTVEKTIYNATVTGIHNFTIRLNISEPLAIISHIEEITLRDIVGPITRYDRSYNGTIIYGFAEGKYMLRLELSLPFEPDKSVEETINLDRVVFSS</sequence>
<name>A3DKQ2_STAMF</name>